<comment type="function">
    <text evidence="1 10">Core component of nucleosome. Nucleosomes wrap and compact DNA into chromatin, limiting DNA accessibility to the cellular machineries which require DNA as a template. Histones thereby play a central role in transcription regulation, DNA repair, DNA replication and chromosomal stability. DNA accessibility is regulated via a complex set of post-translational modifications of histones, also called histone code, and nucleosome remodeling.</text>
</comment>
<evidence type="ECO:0000313" key="13">
    <source>
        <dbReference type="EMBL" id="TEY85775.1"/>
    </source>
</evidence>
<dbReference type="GO" id="GO:0005634">
    <property type="term" value="C:nucleus"/>
    <property type="evidence" value="ECO:0007669"/>
    <property type="project" value="UniProtKB-SubCell"/>
</dbReference>
<feature type="region of interest" description="Disordered" evidence="11">
    <location>
        <begin position="28"/>
        <end position="50"/>
    </location>
</feature>
<evidence type="ECO:0000256" key="3">
    <source>
        <dbReference type="ARBA" id="ARBA00004286"/>
    </source>
</evidence>
<dbReference type="CDD" id="cd22912">
    <property type="entry name" value="HFD_H4"/>
    <property type="match status" value="1"/>
</dbReference>
<evidence type="ECO:0000256" key="1">
    <source>
        <dbReference type="ARBA" id="ARBA00002001"/>
    </source>
</evidence>
<protein>
    <recommendedName>
        <fullName evidence="10">Histone H4</fullName>
    </recommendedName>
</protein>
<comment type="similarity">
    <text evidence="4 10">Belongs to the histone H4 family.</text>
</comment>
<keyword evidence="9 10" id="KW-0544">Nucleosome core</keyword>
<evidence type="ECO:0000313" key="14">
    <source>
        <dbReference type="Proteomes" id="UP000297299"/>
    </source>
</evidence>
<evidence type="ECO:0000256" key="10">
    <source>
        <dbReference type="RuleBase" id="RU000528"/>
    </source>
</evidence>
<dbReference type="InterPro" id="IPR001951">
    <property type="entry name" value="Histone_H4"/>
</dbReference>
<dbReference type="InterPro" id="IPR009072">
    <property type="entry name" value="Histone-fold"/>
</dbReference>
<dbReference type="GO" id="GO:0000786">
    <property type="term" value="C:nucleosome"/>
    <property type="evidence" value="ECO:0007669"/>
    <property type="project" value="UniProtKB-KW"/>
</dbReference>
<keyword evidence="8 10" id="KW-0539">Nucleus</keyword>
<name>A0A4Y8DGF4_9HELO</name>
<dbReference type="AlphaFoldDB" id="A0A4Y8DGF4"/>
<feature type="domain" description="TATA box binding protein associated factor (TAF) histone-like fold" evidence="12">
    <location>
        <begin position="69"/>
        <end position="126"/>
    </location>
</feature>
<dbReference type="GO" id="GO:0003677">
    <property type="term" value="F:DNA binding"/>
    <property type="evidence" value="ECO:0007669"/>
    <property type="project" value="UniProtKB-KW"/>
</dbReference>
<sequence length="140" mass="15413">MARESFSSPYTRKGHHSMAGKTVMSSALKLGGGKGKTGPGGRGIGGGSRLRRHRKVLKDNINGITKGDIRRLARRGGVKRISSMIYGDVREAIKSRLNDVLKDCVALVEHSKRKTVTVNDVIWALRRQGRPIYGFDNIDK</sequence>
<evidence type="ECO:0000259" key="12">
    <source>
        <dbReference type="Pfam" id="PF02969"/>
    </source>
</evidence>
<dbReference type="PRINTS" id="PR00623">
    <property type="entry name" value="HISTONEH4"/>
</dbReference>
<dbReference type="PANTHER" id="PTHR10484">
    <property type="entry name" value="HISTONE H4"/>
    <property type="match status" value="1"/>
</dbReference>
<feature type="compositionally biased region" description="Gly residues" evidence="11">
    <location>
        <begin position="30"/>
        <end position="48"/>
    </location>
</feature>
<dbReference type="Gene3D" id="1.10.20.10">
    <property type="entry name" value="Histone, subunit A"/>
    <property type="match status" value="1"/>
</dbReference>
<dbReference type="STRING" id="38488.A0A4Y8DGF4"/>
<evidence type="ECO:0000256" key="6">
    <source>
        <dbReference type="ARBA" id="ARBA00022454"/>
    </source>
</evidence>
<dbReference type="InterPro" id="IPR004823">
    <property type="entry name" value="TAF_TATA-bd_Histone-like_dom"/>
</dbReference>
<dbReference type="Proteomes" id="UP000297299">
    <property type="component" value="Unassembled WGS sequence"/>
</dbReference>
<dbReference type="FunFam" id="1.10.20.10:FF:000012">
    <property type="entry name" value="Histone H4"/>
    <property type="match status" value="1"/>
</dbReference>
<proteinExistence type="inferred from homology"/>
<evidence type="ECO:0000256" key="8">
    <source>
        <dbReference type="ARBA" id="ARBA00023242"/>
    </source>
</evidence>
<reference evidence="13 14" key="1">
    <citation type="submission" date="2017-11" db="EMBL/GenBank/DDBJ databases">
        <title>Comparative genomics of Botrytis spp.</title>
        <authorList>
            <person name="Valero-Jimenez C.A."/>
            <person name="Tapia P."/>
            <person name="Veloso J."/>
            <person name="Silva-Moreno E."/>
            <person name="Staats M."/>
            <person name="Valdes J.H."/>
            <person name="Van Kan J.A.L."/>
        </authorList>
    </citation>
    <scope>NUCLEOTIDE SEQUENCE [LARGE SCALE GENOMIC DNA]</scope>
    <source>
        <strain evidence="13 14">MUCL2830</strain>
    </source>
</reference>
<dbReference type="SMART" id="SM00417">
    <property type="entry name" value="H4"/>
    <property type="match status" value="1"/>
</dbReference>
<keyword evidence="6 10" id="KW-0158">Chromosome</keyword>
<evidence type="ECO:0000256" key="11">
    <source>
        <dbReference type="SAM" id="MobiDB-lite"/>
    </source>
</evidence>
<comment type="caution">
    <text evidence="13">The sequence shown here is derived from an EMBL/GenBank/DDBJ whole genome shotgun (WGS) entry which is preliminary data.</text>
</comment>
<keyword evidence="7 10" id="KW-0238">DNA-binding</keyword>
<evidence type="ECO:0000256" key="5">
    <source>
        <dbReference type="ARBA" id="ARBA00011538"/>
    </source>
</evidence>
<dbReference type="OrthoDB" id="3919494at2759"/>
<accession>A0A4Y8DGF4</accession>
<dbReference type="GO" id="GO:0046982">
    <property type="term" value="F:protein heterodimerization activity"/>
    <property type="evidence" value="ECO:0007669"/>
    <property type="project" value="InterPro"/>
</dbReference>
<evidence type="ECO:0000256" key="9">
    <source>
        <dbReference type="ARBA" id="ARBA00023269"/>
    </source>
</evidence>
<comment type="subcellular location">
    <subcellularLocation>
        <location evidence="3">Chromosome</location>
    </subcellularLocation>
    <subcellularLocation>
        <location evidence="2">Nucleus</location>
    </subcellularLocation>
</comment>
<dbReference type="Pfam" id="PF02969">
    <property type="entry name" value="TAF"/>
    <property type="match status" value="1"/>
</dbReference>
<evidence type="ECO:0000256" key="4">
    <source>
        <dbReference type="ARBA" id="ARBA00006564"/>
    </source>
</evidence>
<keyword evidence="14" id="KW-1185">Reference proteome</keyword>
<comment type="subunit">
    <text evidence="5 10">The nucleosome is a histone octamer containing two molecules each of H2A, H2B, H3 and H4 assembled in one H3-H4 heterotetramer and two H2A-H2B heterodimers. The octamer wraps approximately 147 bp of DNA.</text>
</comment>
<dbReference type="GO" id="GO:0030527">
    <property type="term" value="F:structural constituent of chromatin"/>
    <property type="evidence" value="ECO:0007669"/>
    <property type="project" value="InterPro"/>
</dbReference>
<gene>
    <name evidence="13" type="ORF">BOTCAL_0012g00310</name>
</gene>
<evidence type="ECO:0000256" key="7">
    <source>
        <dbReference type="ARBA" id="ARBA00023125"/>
    </source>
</evidence>
<dbReference type="SUPFAM" id="SSF47113">
    <property type="entry name" value="Histone-fold"/>
    <property type="match status" value="1"/>
</dbReference>
<dbReference type="EMBL" id="PHWZ01000012">
    <property type="protein sequence ID" value="TEY85775.1"/>
    <property type="molecule type" value="Genomic_DNA"/>
</dbReference>
<organism evidence="13 14">
    <name type="scientific">Botryotinia calthae</name>
    <dbReference type="NCBI Taxonomy" id="38488"/>
    <lineage>
        <taxon>Eukaryota</taxon>
        <taxon>Fungi</taxon>
        <taxon>Dikarya</taxon>
        <taxon>Ascomycota</taxon>
        <taxon>Pezizomycotina</taxon>
        <taxon>Leotiomycetes</taxon>
        <taxon>Helotiales</taxon>
        <taxon>Sclerotiniaceae</taxon>
        <taxon>Botryotinia</taxon>
    </lineage>
</organism>
<evidence type="ECO:0000256" key="2">
    <source>
        <dbReference type="ARBA" id="ARBA00004123"/>
    </source>
</evidence>